<dbReference type="Pfam" id="PF09722">
    <property type="entry name" value="Xre_MbcA_ParS_C"/>
    <property type="match status" value="1"/>
</dbReference>
<feature type="domain" description="Antitoxin Xre/MbcA/ParS-like toxin-binding" evidence="1">
    <location>
        <begin position="79"/>
        <end position="127"/>
    </location>
</feature>
<dbReference type="InterPro" id="IPR024467">
    <property type="entry name" value="Xre/MbcA/ParS-like_toxin-bd"/>
</dbReference>
<evidence type="ECO:0000259" key="1">
    <source>
        <dbReference type="Pfam" id="PF09722"/>
    </source>
</evidence>
<dbReference type="Pfam" id="PF20432">
    <property type="entry name" value="Xre-like-HTH"/>
    <property type="match status" value="1"/>
</dbReference>
<dbReference type="Proteomes" id="UP000622890">
    <property type="component" value="Unassembled WGS sequence"/>
</dbReference>
<keyword evidence="4" id="KW-1185">Reference proteome</keyword>
<dbReference type="AlphaFoldDB" id="A0A934SSS1"/>
<dbReference type="InterPro" id="IPR046847">
    <property type="entry name" value="Xre-like_HTH"/>
</dbReference>
<dbReference type="RefSeq" id="WP_200591304.1">
    <property type="nucleotide sequence ID" value="NZ_JAEPBG010000002.1"/>
</dbReference>
<dbReference type="EMBL" id="JAEPBG010000002">
    <property type="protein sequence ID" value="MBK4734568.1"/>
    <property type="molecule type" value="Genomic_DNA"/>
</dbReference>
<name>A0A934SSS1_9BURK</name>
<organism evidence="3 4">
    <name type="scientific">Noviherbaspirillum pedocola</name>
    <dbReference type="NCBI Taxonomy" id="2801341"/>
    <lineage>
        <taxon>Bacteria</taxon>
        <taxon>Pseudomonadati</taxon>
        <taxon>Pseudomonadota</taxon>
        <taxon>Betaproteobacteria</taxon>
        <taxon>Burkholderiales</taxon>
        <taxon>Oxalobacteraceae</taxon>
        <taxon>Noviherbaspirillum</taxon>
    </lineage>
</organism>
<evidence type="ECO:0000313" key="3">
    <source>
        <dbReference type="EMBL" id="MBK4734568.1"/>
    </source>
</evidence>
<feature type="domain" description="Antitoxin Xre-like helix-turn-helix" evidence="2">
    <location>
        <begin position="14"/>
        <end position="75"/>
    </location>
</feature>
<sequence length="129" mass="14309">MLALTHPDAAVSQANPEQTLTKALRNVALLLDLKQSSLARILGVSNATVSRLFASAYSLSRERGKEWEMAVLLVRLFRSLDALLGHDEHARQWLNGDNTTLGGRPIEMLESVEGLVRVLHYVDAHRGRI</sequence>
<proteinExistence type="predicted"/>
<comment type="caution">
    <text evidence="3">The sequence shown here is derived from an EMBL/GenBank/DDBJ whole genome shotgun (WGS) entry which is preliminary data.</text>
</comment>
<evidence type="ECO:0000313" key="4">
    <source>
        <dbReference type="Proteomes" id="UP000622890"/>
    </source>
</evidence>
<accession>A0A934SSS1</accession>
<reference evidence="3" key="1">
    <citation type="submission" date="2021-01" db="EMBL/GenBank/DDBJ databases">
        <title>Genome sequence of strain Noviherbaspirillum sp. DKR-6.</title>
        <authorList>
            <person name="Chaudhary D.K."/>
        </authorList>
    </citation>
    <scope>NUCLEOTIDE SEQUENCE</scope>
    <source>
        <strain evidence="3">DKR-6</strain>
    </source>
</reference>
<dbReference type="GO" id="GO:0003677">
    <property type="term" value="F:DNA binding"/>
    <property type="evidence" value="ECO:0007669"/>
    <property type="project" value="InterPro"/>
</dbReference>
<protein>
    <submittedName>
        <fullName evidence="3">DUF2384 domain-containing protein</fullName>
    </submittedName>
</protein>
<evidence type="ECO:0000259" key="2">
    <source>
        <dbReference type="Pfam" id="PF20432"/>
    </source>
</evidence>
<gene>
    <name evidence="3" type="ORF">JJB74_08130</name>
</gene>